<dbReference type="PROSITE" id="PS00141">
    <property type="entry name" value="ASP_PROTEASE"/>
    <property type="match status" value="2"/>
</dbReference>
<gene>
    <name evidence="9" type="ORF">GE061_012574</name>
</gene>
<protein>
    <recommendedName>
        <fullName evidence="8">Peptidase A1 domain-containing protein</fullName>
    </recommendedName>
</protein>
<dbReference type="Gene3D" id="2.40.70.10">
    <property type="entry name" value="Acid Proteases"/>
    <property type="match status" value="2"/>
</dbReference>
<dbReference type="InterPro" id="IPR033121">
    <property type="entry name" value="PEPTIDASE_A1"/>
</dbReference>
<sequence length="413" mass="47418">MNTYYYGRITLGSPGQKFNVIFDTGSTDFWVPSKKCSWLSILCWYKWWVDAPFYDHDKSSTYKEIGRSHMLPYGTGWLWGFESKDVLKVGDLKIENQTFIEGTYESLFFFFMERIDGILGLGFPKLSIQDGVVSPFSNIIKQTGMPGMFSIYLNRNMTATYGGEIVFGGINADLVDETQLKFINVTRPYYWEFKMDKVVIQERIVGCRHGCNAVVDTGTSIIVGPKDEVDLINKKIHAYQPFMGRILPIPLSVECDLIEWLPNITFVINGEDFVLQPADYIIKDDSDCYSGFTSGDMDDSFSWILGDVFLGKFYTVFDVDHKRFGLGPIKSDKIKKKNCTKTADQDGVAEGLEIEKDDMYHTFFQCPRWERMRSNLIDEVGELQPETIVNKMMETKENWDAINTYVIAVLKEK</sequence>
<keyword evidence="6" id="KW-1015">Disulfide bond</keyword>
<reference evidence="9" key="1">
    <citation type="journal article" date="2021" name="Mol. Ecol. Resour.">
        <title>Apolygus lucorum genome provides insights into omnivorousness and mesophyll feeding.</title>
        <authorList>
            <person name="Liu Y."/>
            <person name="Liu H."/>
            <person name="Wang H."/>
            <person name="Huang T."/>
            <person name="Liu B."/>
            <person name="Yang B."/>
            <person name="Yin L."/>
            <person name="Li B."/>
            <person name="Zhang Y."/>
            <person name="Zhang S."/>
            <person name="Jiang F."/>
            <person name="Zhang X."/>
            <person name="Ren Y."/>
            <person name="Wang B."/>
            <person name="Wang S."/>
            <person name="Lu Y."/>
            <person name="Wu K."/>
            <person name="Fan W."/>
            <person name="Wang G."/>
        </authorList>
    </citation>
    <scope>NUCLEOTIDE SEQUENCE</scope>
    <source>
        <strain evidence="9">12Hb</strain>
    </source>
</reference>
<evidence type="ECO:0000256" key="2">
    <source>
        <dbReference type="ARBA" id="ARBA00022670"/>
    </source>
</evidence>
<comment type="caution">
    <text evidence="9">The sequence shown here is derived from an EMBL/GenBank/DDBJ whole genome shotgun (WGS) entry which is preliminary data.</text>
</comment>
<evidence type="ECO:0000256" key="4">
    <source>
        <dbReference type="ARBA" id="ARBA00022801"/>
    </source>
</evidence>
<dbReference type="PRINTS" id="PR00792">
    <property type="entry name" value="PEPSIN"/>
</dbReference>
<dbReference type="GO" id="GO:0004190">
    <property type="term" value="F:aspartic-type endopeptidase activity"/>
    <property type="evidence" value="ECO:0007669"/>
    <property type="project" value="UniProtKB-KW"/>
</dbReference>
<evidence type="ECO:0000256" key="3">
    <source>
        <dbReference type="ARBA" id="ARBA00022750"/>
    </source>
</evidence>
<keyword evidence="4 7" id="KW-0378">Hydrolase</keyword>
<keyword evidence="2 7" id="KW-0645">Protease</keyword>
<dbReference type="PROSITE" id="PS51767">
    <property type="entry name" value="PEPTIDASE_A1"/>
    <property type="match status" value="1"/>
</dbReference>
<dbReference type="InterPro" id="IPR021109">
    <property type="entry name" value="Peptidase_aspartic_dom_sf"/>
</dbReference>
<name>A0A8S9XVE5_APOLU</name>
<dbReference type="FunFam" id="2.40.70.10:FF:000115">
    <property type="entry name" value="Lysosomal aspartic protease"/>
    <property type="match status" value="1"/>
</dbReference>
<organism evidence="9 10">
    <name type="scientific">Apolygus lucorum</name>
    <name type="common">Small green plant bug</name>
    <name type="synonym">Lygocoris lucorum</name>
    <dbReference type="NCBI Taxonomy" id="248454"/>
    <lineage>
        <taxon>Eukaryota</taxon>
        <taxon>Metazoa</taxon>
        <taxon>Ecdysozoa</taxon>
        <taxon>Arthropoda</taxon>
        <taxon>Hexapoda</taxon>
        <taxon>Insecta</taxon>
        <taxon>Pterygota</taxon>
        <taxon>Neoptera</taxon>
        <taxon>Paraneoptera</taxon>
        <taxon>Hemiptera</taxon>
        <taxon>Heteroptera</taxon>
        <taxon>Panheteroptera</taxon>
        <taxon>Cimicomorpha</taxon>
        <taxon>Miridae</taxon>
        <taxon>Mirini</taxon>
        <taxon>Apolygus</taxon>
    </lineage>
</organism>
<dbReference type="PANTHER" id="PTHR47966:SF51">
    <property type="entry name" value="BETA-SITE APP-CLEAVING ENZYME, ISOFORM A-RELATED"/>
    <property type="match status" value="1"/>
</dbReference>
<dbReference type="GO" id="GO:0006508">
    <property type="term" value="P:proteolysis"/>
    <property type="evidence" value="ECO:0007669"/>
    <property type="project" value="UniProtKB-KW"/>
</dbReference>
<accession>A0A8S9XVE5</accession>
<feature type="disulfide bond" evidence="6">
    <location>
        <begin position="255"/>
        <end position="288"/>
    </location>
</feature>
<feature type="domain" description="Peptidase A1" evidence="8">
    <location>
        <begin position="5"/>
        <end position="327"/>
    </location>
</feature>
<evidence type="ECO:0000259" key="8">
    <source>
        <dbReference type="PROSITE" id="PS51767"/>
    </source>
</evidence>
<keyword evidence="3 7" id="KW-0064">Aspartyl protease</keyword>
<dbReference type="SUPFAM" id="SSF50630">
    <property type="entry name" value="Acid proteases"/>
    <property type="match status" value="1"/>
</dbReference>
<dbReference type="Proteomes" id="UP000466442">
    <property type="component" value="Unassembled WGS sequence"/>
</dbReference>
<dbReference type="EMBL" id="WIXP02000004">
    <property type="protein sequence ID" value="KAF6212056.1"/>
    <property type="molecule type" value="Genomic_DNA"/>
</dbReference>
<evidence type="ECO:0000256" key="5">
    <source>
        <dbReference type="PIRSR" id="PIRSR601461-1"/>
    </source>
</evidence>
<dbReference type="Gene3D" id="2.60.40.1960">
    <property type="match status" value="1"/>
</dbReference>
<dbReference type="AlphaFoldDB" id="A0A8S9XVE5"/>
<comment type="similarity">
    <text evidence="1 7">Belongs to the peptidase A1 family.</text>
</comment>
<feature type="disulfide bond" evidence="6">
    <location>
        <begin position="207"/>
        <end position="211"/>
    </location>
</feature>
<proteinExistence type="inferred from homology"/>
<keyword evidence="10" id="KW-1185">Reference proteome</keyword>
<feature type="active site" evidence="5">
    <location>
        <position position="216"/>
    </location>
</feature>
<dbReference type="OrthoDB" id="771136at2759"/>
<dbReference type="Pfam" id="PF00026">
    <property type="entry name" value="Asp"/>
    <property type="match status" value="1"/>
</dbReference>
<feature type="active site" evidence="5">
    <location>
        <position position="23"/>
    </location>
</feature>
<evidence type="ECO:0000256" key="6">
    <source>
        <dbReference type="PIRSR" id="PIRSR601461-2"/>
    </source>
</evidence>
<evidence type="ECO:0000313" key="10">
    <source>
        <dbReference type="Proteomes" id="UP000466442"/>
    </source>
</evidence>
<evidence type="ECO:0000313" key="9">
    <source>
        <dbReference type="EMBL" id="KAF6212056.1"/>
    </source>
</evidence>
<dbReference type="InterPro" id="IPR001461">
    <property type="entry name" value="Aspartic_peptidase_A1"/>
</dbReference>
<evidence type="ECO:0000256" key="7">
    <source>
        <dbReference type="RuleBase" id="RU000454"/>
    </source>
</evidence>
<evidence type="ECO:0000256" key="1">
    <source>
        <dbReference type="ARBA" id="ARBA00007447"/>
    </source>
</evidence>
<dbReference type="InterPro" id="IPR001969">
    <property type="entry name" value="Aspartic_peptidase_AS"/>
</dbReference>
<dbReference type="PANTHER" id="PTHR47966">
    <property type="entry name" value="BETA-SITE APP-CLEAVING ENZYME, ISOFORM A-RELATED"/>
    <property type="match status" value="1"/>
</dbReference>